<evidence type="ECO:0000313" key="5">
    <source>
        <dbReference type="EMBL" id="GGA81095.1"/>
    </source>
</evidence>
<organism evidence="5 6">
    <name type="scientific">Nitratireductor aestuarii</name>
    <dbReference type="NCBI Taxonomy" id="1735103"/>
    <lineage>
        <taxon>Bacteria</taxon>
        <taxon>Pseudomonadati</taxon>
        <taxon>Pseudomonadota</taxon>
        <taxon>Alphaproteobacteria</taxon>
        <taxon>Hyphomicrobiales</taxon>
        <taxon>Phyllobacteriaceae</taxon>
        <taxon>Nitratireductor</taxon>
    </lineage>
</organism>
<dbReference type="InterPro" id="IPR050834">
    <property type="entry name" value="Glycosyltransf_2"/>
</dbReference>
<evidence type="ECO:0000313" key="6">
    <source>
        <dbReference type="Proteomes" id="UP000636264"/>
    </source>
</evidence>
<gene>
    <name evidence="5" type="ORF">GCM10011385_39210</name>
</gene>
<evidence type="ECO:0000256" key="3">
    <source>
        <dbReference type="ARBA" id="ARBA00022679"/>
    </source>
</evidence>
<feature type="domain" description="Glycosyltransferase 2-like" evidence="4">
    <location>
        <begin position="4"/>
        <end position="126"/>
    </location>
</feature>
<protein>
    <submittedName>
        <fullName evidence="5">Glycosyl transferase family 2</fullName>
    </submittedName>
</protein>
<reference evidence="5" key="2">
    <citation type="submission" date="2020-09" db="EMBL/GenBank/DDBJ databases">
        <authorList>
            <person name="Sun Q."/>
            <person name="Zhou Y."/>
        </authorList>
    </citation>
    <scope>NUCLEOTIDE SEQUENCE</scope>
    <source>
        <strain evidence="5">CGMCC 1.15320</strain>
    </source>
</reference>
<keyword evidence="2" id="KW-0328">Glycosyltransferase</keyword>
<dbReference type="EMBL" id="BMIF01000019">
    <property type="protein sequence ID" value="GGA81095.1"/>
    <property type="molecule type" value="Genomic_DNA"/>
</dbReference>
<dbReference type="Proteomes" id="UP000636264">
    <property type="component" value="Unassembled WGS sequence"/>
</dbReference>
<name>A0A916W9Y6_9HYPH</name>
<dbReference type="GO" id="GO:0016757">
    <property type="term" value="F:glycosyltransferase activity"/>
    <property type="evidence" value="ECO:0007669"/>
    <property type="project" value="UniProtKB-KW"/>
</dbReference>
<dbReference type="AlphaFoldDB" id="A0A916W9Y6"/>
<keyword evidence="6" id="KW-1185">Reference proteome</keyword>
<evidence type="ECO:0000256" key="2">
    <source>
        <dbReference type="ARBA" id="ARBA00022676"/>
    </source>
</evidence>
<evidence type="ECO:0000256" key="1">
    <source>
        <dbReference type="ARBA" id="ARBA00006739"/>
    </source>
</evidence>
<dbReference type="Gene3D" id="3.90.550.10">
    <property type="entry name" value="Spore Coat Polysaccharide Biosynthesis Protein SpsA, Chain A"/>
    <property type="match status" value="1"/>
</dbReference>
<dbReference type="CDD" id="cd00761">
    <property type="entry name" value="Glyco_tranf_GTA_type"/>
    <property type="match status" value="1"/>
</dbReference>
<dbReference type="Pfam" id="PF00535">
    <property type="entry name" value="Glycos_transf_2"/>
    <property type="match status" value="1"/>
</dbReference>
<dbReference type="PANTHER" id="PTHR43685">
    <property type="entry name" value="GLYCOSYLTRANSFERASE"/>
    <property type="match status" value="1"/>
</dbReference>
<dbReference type="RefSeq" id="WP_188722817.1">
    <property type="nucleotide sequence ID" value="NZ_BMIF01000019.1"/>
</dbReference>
<reference evidence="5" key="1">
    <citation type="journal article" date="2014" name="Int. J. Syst. Evol. Microbiol.">
        <title>Complete genome sequence of Corynebacterium casei LMG S-19264T (=DSM 44701T), isolated from a smear-ripened cheese.</title>
        <authorList>
            <consortium name="US DOE Joint Genome Institute (JGI-PGF)"/>
            <person name="Walter F."/>
            <person name="Albersmeier A."/>
            <person name="Kalinowski J."/>
            <person name="Ruckert C."/>
        </authorList>
    </citation>
    <scope>NUCLEOTIDE SEQUENCE</scope>
    <source>
        <strain evidence="5">CGMCC 1.15320</strain>
    </source>
</reference>
<sequence length="221" mass="24136">MDYSVVIPAFNAARTIGEAIDSILRQNVPAREIIVVDDGSSDDTGDIALARDPGVTVVRQDNLGPGAAMTRGIAHVSFPIFASLDSDDVWLPEKMSAQLAHLVANPDCGFVFSHMRTFRDDGGQEGAGVISPGWSRITMSGRTDLARQVGDIVDPPGGRGEMIDWLARARHLGIRMDMLDTVYALRRIRPDSLSYGRSAERDKGYARVAWLAMQRRKAQAK</sequence>
<proteinExistence type="inferred from homology"/>
<dbReference type="InterPro" id="IPR029044">
    <property type="entry name" value="Nucleotide-diphossugar_trans"/>
</dbReference>
<dbReference type="SUPFAM" id="SSF53448">
    <property type="entry name" value="Nucleotide-diphospho-sugar transferases"/>
    <property type="match status" value="1"/>
</dbReference>
<comment type="similarity">
    <text evidence="1">Belongs to the glycosyltransferase 2 family.</text>
</comment>
<evidence type="ECO:0000259" key="4">
    <source>
        <dbReference type="Pfam" id="PF00535"/>
    </source>
</evidence>
<keyword evidence="3 5" id="KW-0808">Transferase</keyword>
<dbReference type="PANTHER" id="PTHR43685:SF5">
    <property type="entry name" value="GLYCOSYLTRANSFERASE EPSE-RELATED"/>
    <property type="match status" value="1"/>
</dbReference>
<comment type="caution">
    <text evidence="5">The sequence shown here is derived from an EMBL/GenBank/DDBJ whole genome shotgun (WGS) entry which is preliminary data.</text>
</comment>
<dbReference type="InterPro" id="IPR001173">
    <property type="entry name" value="Glyco_trans_2-like"/>
</dbReference>
<accession>A0A916W9Y6</accession>